<accession>A0A7W8U988</accession>
<evidence type="ECO:0000256" key="1">
    <source>
        <dbReference type="ARBA" id="ARBA00001913"/>
    </source>
</evidence>
<dbReference type="Proteomes" id="UP000585507">
    <property type="component" value="Unassembled WGS sequence"/>
</dbReference>
<protein>
    <submittedName>
        <fullName evidence="6">Ca2+-binding RTX toxin-like protein</fullName>
    </submittedName>
</protein>
<keyword evidence="7" id="KW-1185">Reference proteome</keyword>
<name>A0A7W8U988_9HYPH</name>
<proteinExistence type="predicted"/>
<evidence type="ECO:0000313" key="6">
    <source>
        <dbReference type="EMBL" id="MBB5535166.1"/>
    </source>
</evidence>
<dbReference type="PROSITE" id="PS00330">
    <property type="entry name" value="HEMOLYSIN_CALCIUM"/>
    <property type="match status" value="3"/>
</dbReference>
<feature type="domain" description="Cadherin" evidence="5">
    <location>
        <begin position="7"/>
        <end position="131"/>
    </location>
</feature>
<dbReference type="GO" id="GO:0005509">
    <property type="term" value="F:calcium ion binding"/>
    <property type="evidence" value="ECO:0007669"/>
    <property type="project" value="InterPro"/>
</dbReference>
<evidence type="ECO:0000256" key="2">
    <source>
        <dbReference type="ARBA" id="ARBA00004613"/>
    </source>
</evidence>
<evidence type="ECO:0000313" key="7">
    <source>
        <dbReference type="Proteomes" id="UP000585507"/>
    </source>
</evidence>
<dbReference type="InterPro" id="IPR015919">
    <property type="entry name" value="Cadherin-like_sf"/>
</dbReference>
<dbReference type="GO" id="GO:0007156">
    <property type="term" value="P:homophilic cell adhesion via plasma membrane adhesion molecules"/>
    <property type="evidence" value="ECO:0007669"/>
    <property type="project" value="InterPro"/>
</dbReference>
<dbReference type="Pfam" id="PF00353">
    <property type="entry name" value="HemolysinCabind"/>
    <property type="match status" value="2"/>
</dbReference>
<keyword evidence="3" id="KW-0964">Secreted</keyword>
<dbReference type="InterPro" id="IPR018511">
    <property type="entry name" value="Hemolysin-typ_Ca-bd_CS"/>
</dbReference>
<dbReference type="PANTHER" id="PTHR38340">
    <property type="entry name" value="S-LAYER PROTEIN"/>
    <property type="match status" value="1"/>
</dbReference>
<evidence type="ECO:0000256" key="3">
    <source>
        <dbReference type="ARBA" id="ARBA00022525"/>
    </source>
</evidence>
<evidence type="ECO:0000259" key="5">
    <source>
        <dbReference type="PROSITE" id="PS50268"/>
    </source>
</evidence>
<dbReference type="InterPro" id="IPR050557">
    <property type="entry name" value="RTX_toxin/Mannuronan_C5-epim"/>
</dbReference>
<dbReference type="AlphaFoldDB" id="A0A7W8U988"/>
<comment type="subcellular location">
    <subcellularLocation>
        <location evidence="2">Secreted</location>
    </subcellularLocation>
</comment>
<dbReference type="RefSeq" id="WP_083925987.1">
    <property type="nucleotide sequence ID" value="NZ_JACHBK010000004.1"/>
</dbReference>
<dbReference type="SUPFAM" id="SSF49313">
    <property type="entry name" value="Cadherin-like"/>
    <property type="match status" value="1"/>
</dbReference>
<comment type="caution">
    <text evidence="6">The sequence shown here is derived from an EMBL/GenBank/DDBJ whole genome shotgun (WGS) entry which is preliminary data.</text>
</comment>
<comment type="cofactor">
    <cofactor evidence="1">
        <name>Ca(2+)</name>
        <dbReference type="ChEBI" id="CHEBI:29108"/>
    </cofactor>
</comment>
<reference evidence="6 7" key="1">
    <citation type="submission" date="2020-08" db="EMBL/GenBank/DDBJ databases">
        <title>Genomic Encyclopedia of Type Strains, Phase IV (KMG-V): Genome sequencing to study the core and pangenomes of soil and plant-associated prokaryotes.</title>
        <authorList>
            <person name="Whitman W."/>
        </authorList>
    </citation>
    <scope>NUCLEOTIDE SEQUENCE [LARGE SCALE GENOMIC DNA]</scope>
    <source>
        <strain evidence="6 7">SEMIA 4084</strain>
    </source>
</reference>
<gene>
    <name evidence="6" type="ORF">GGD55_001860</name>
</gene>
<dbReference type="Gene3D" id="2.150.10.10">
    <property type="entry name" value="Serralysin-like metalloprotease, C-terminal"/>
    <property type="match status" value="2"/>
</dbReference>
<dbReference type="PRINTS" id="PR00313">
    <property type="entry name" value="CABNDNGRPT"/>
</dbReference>
<sequence length="311" mass="33032">MSQAPTAPTLSNLSVLENAPAGTVVGTLASVDPDGTLVTYSIRPASRYWHELTWASWEDAYAGDEPVHFEVLGNQIVLTNSFDYEAIENLVMVGVTVTATDLQGEKSVSFFDIDVIDVDETIYGNDGANTIMGTALNDKIDGKGGNDRLEGGDGHDDIIGGSGNDVIKGGNGHDTLKGGTGDDRIFGEAGGDVISGGLGYDVMSGGVGTARDTFLFENHHTSKVANPDVITDFTGWDRIDLTGIDGNTKVSGNQDLTWIGTKGFSGHAGETRFVKDQSDTYVYADINGDKKADFAIHFDDALSLRDDYFAL</sequence>
<dbReference type="InterPro" id="IPR002126">
    <property type="entry name" value="Cadherin-like_dom"/>
</dbReference>
<dbReference type="PANTHER" id="PTHR38340:SF1">
    <property type="entry name" value="S-LAYER PROTEIN"/>
    <property type="match status" value="1"/>
</dbReference>
<dbReference type="InterPro" id="IPR011049">
    <property type="entry name" value="Serralysin-like_metalloprot_C"/>
</dbReference>
<dbReference type="InterPro" id="IPR013858">
    <property type="entry name" value="Peptidase_M10B_C"/>
</dbReference>
<dbReference type="CDD" id="cd11304">
    <property type="entry name" value="Cadherin_repeat"/>
    <property type="match status" value="1"/>
</dbReference>
<dbReference type="PROSITE" id="PS50268">
    <property type="entry name" value="CADHERIN_2"/>
    <property type="match status" value="1"/>
</dbReference>
<evidence type="ECO:0000256" key="4">
    <source>
        <dbReference type="ARBA" id="ARBA00022737"/>
    </source>
</evidence>
<dbReference type="SUPFAM" id="SSF51120">
    <property type="entry name" value="beta-Roll"/>
    <property type="match status" value="1"/>
</dbReference>
<dbReference type="GO" id="GO:0016020">
    <property type="term" value="C:membrane"/>
    <property type="evidence" value="ECO:0007669"/>
    <property type="project" value="InterPro"/>
</dbReference>
<dbReference type="GO" id="GO:0005615">
    <property type="term" value="C:extracellular space"/>
    <property type="evidence" value="ECO:0007669"/>
    <property type="project" value="InterPro"/>
</dbReference>
<dbReference type="Pfam" id="PF08548">
    <property type="entry name" value="Peptidase_M10_C"/>
    <property type="match status" value="1"/>
</dbReference>
<dbReference type="InterPro" id="IPR001343">
    <property type="entry name" value="Hemolysn_Ca-bd"/>
</dbReference>
<keyword evidence="4" id="KW-0677">Repeat</keyword>
<dbReference type="EMBL" id="JACHBK010000004">
    <property type="protein sequence ID" value="MBB5535166.1"/>
    <property type="molecule type" value="Genomic_DNA"/>
</dbReference>
<organism evidence="6 7">
    <name type="scientific">Rhizobium giardinii</name>
    <dbReference type="NCBI Taxonomy" id="56731"/>
    <lineage>
        <taxon>Bacteria</taxon>
        <taxon>Pseudomonadati</taxon>
        <taxon>Pseudomonadota</taxon>
        <taxon>Alphaproteobacteria</taxon>
        <taxon>Hyphomicrobiales</taxon>
        <taxon>Rhizobiaceae</taxon>
        <taxon>Rhizobium/Agrobacterium group</taxon>
        <taxon>Rhizobium</taxon>
    </lineage>
</organism>